<dbReference type="Pfam" id="PF01351">
    <property type="entry name" value="RNase_HII"/>
    <property type="match status" value="1"/>
</dbReference>
<dbReference type="InterPro" id="IPR022898">
    <property type="entry name" value="RNase_HII"/>
</dbReference>
<comment type="subcellular location">
    <subcellularLocation>
        <location evidence="4 14">Cytoplasm</location>
    </subcellularLocation>
</comment>
<dbReference type="AlphaFoldDB" id="A0A0R2CH32"/>
<keyword evidence="19" id="KW-1185">Reference proteome</keyword>
<dbReference type="STRING" id="1423729.FC80_GL000973"/>
<keyword evidence="9 14" id="KW-0540">Nuclease</keyword>
<evidence type="ECO:0000256" key="7">
    <source>
        <dbReference type="ARBA" id="ARBA00019179"/>
    </source>
</evidence>
<evidence type="ECO:0000256" key="10">
    <source>
        <dbReference type="ARBA" id="ARBA00022723"/>
    </source>
</evidence>
<dbReference type="GO" id="GO:0006298">
    <property type="term" value="P:mismatch repair"/>
    <property type="evidence" value="ECO:0007669"/>
    <property type="project" value="TreeGrafter"/>
</dbReference>
<reference evidence="18 19" key="1">
    <citation type="journal article" date="2015" name="Genome Announc.">
        <title>Expanding the biotechnology potential of lactobacilli through comparative genomics of 213 strains and associated genera.</title>
        <authorList>
            <person name="Sun Z."/>
            <person name="Harris H.M."/>
            <person name="McCann A."/>
            <person name="Guo C."/>
            <person name="Argimon S."/>
            <person name="Zhang W."/>
            <person name="Yang X."/>
            <person name="Jeffery I.B."/>
            <person name="Cooney J.C."/>
            <person name="Kagawa T.F."/>
            <person name="Liu W."/>
            <person name="Song Y."/>
            <person name="Salvetti E."/>
            <person name="Wrobel A."/>
            <person name="Rasinkangas P."/>
            <person name="Parkhill J."/>
            <person name="Rea M.C."/>
            <person name="O'Sullivan O."/>
            <person name="Ritari J."/>
            <person name="Douillard F.P."/>
            <person name="Paul Ross R."/>
            <person name="Yang R."/>
            <person name="Briner A.E."/>
            <person name="Felis G.E."/>
            <person name="de Vos W.M."/>
            <person name="Barrangou R."/>
            <person name="Klaenhammer T.R."/>
            <person name="Caufield P.W."/>
            <person name="Cui Y."/>
            <person name="Zhang H."/>
            <person name="O'Toole P.W."/>
        </authorList>
    </citation>
    <scope>NUCLEOTIDE SEQUENCE [LARGE SCALE GENOMIC DNA]</scope>
    <source>
        <strain evidence="18 19">DSM 21116</strain>
    </source>
</reference>
<evidence type="ECO:0000256" key="16">
    <source>
        <dbReference type="RuleBase" id="RU003515"/>
    </source>
</evidence>
<evidence type="ECO:0000256" key="9">
    <source>
        <dbReference type="ARBA" id="ARBA00022722"/>
    </source>
</evidence>
<evidence type="ECO:0000256" key="8">
    <source>
        <dbReference type="ARBA" id="ARBA00022490"/>
    </source>
</evidence>
<dbReference type="FunFam" id="3.30.420.10:FF:000006">
    <property type="entry name" value="Ribonuclease HII"/>
    <property type="match status" value="1"/>
</dbReference>
<keyword evidence="8 14" id="KW-0963">Cytoplasm</keyword>
<dbReference type="GO" id="GO:0004523">
    <property type="term" value="F:RNA-DNA hybrid ribonuclease activity"/>
    <property type="evidence" value="ECO:0007669"/>
    <property type="project" value="UniProtKB-UniRule"/>
</dbReference>
<keyword evidence="12 14" id="KW-0378">Hydrolase</keyword>
<evidence type="ECO:0000256" key="11">
    <source>
        <dbReference type="ARBA" id="ARBA00022759"/>
    </source>
</evidence>
<comment type="catalytic activity">
    <reaction evidence="1 14 15 16">
        <text>Endonucleolytic cleavage to 5'-phosphomonoester.</text>
        <dbReference type="EC" id="3.1.26.4"/>
    </reaction>
</comment>
<evidence type="ECO:0000256" key="3">
    <source>
        <dbReference type="ARBA" id="ARBA00004065"/>
    </source>
</evidence>
<dbReference type="PANTHER" id="PTHR10954:SF18">
    <property type="entry name" value="RIBONUCLEASE HII"/>
    <property type="match status" value="1"/>
</dbReference>
<comment type="cofactor">
    <cofactor evidence="14 15">
        <name>Mn(2+)</name>
        <dbReference type="ChEBI" id="CHEBI:29035"/>
    </cofactor>
    <cofactor evidence="14 15">
        <name>Mg(2+)</name>
        <dbReference type="ChEBI" id="CHEBI:18420"/>
    </cofactor>
    <text evidence="14 15">Manganese or magnesium. Binds 1 divalent metal ion per monomer in the absence of substrate. May bind a second metal ion after substrate binding.</text>
</comment>
<evidence type="ECO:0000256" key="15">
    <source>
        <dbReference type="PROSITE-ProRule" id="PRU01319"/>
    </source>
</evidence>
<comment type="caution">
    <text evidence="18">The sequence shown here is derived from an EMBL/GenBank/DDBJ whole genome shotgun (WGS) entry which is preliminary data.</text>
</comment>
<feature type="domain" description="RNase H type-2" evidence="17">
    <location>
        <begin position="71"/>
        <end position="254"/>
    </location>
</feature>
<dbReference type="GO" id="GO:0043137">
    <property type="term" value="P:DNA replication, removal of RNA primer"/>
    <property type="evidence" value="ECO:0007669"/>
    <property type="project" value="TreeGrafter"/>
</dbReference>
<dbReference type="InterPro" id="IPR036397">
    <property type="entry name" value="RNaseH_sf"/>
</dbReference>
<dbReference type="PROSITE" id="PS51975">
    <property type="entry name" value="RNASE_H_2"/>
    <property type="match status" value="1"/>
</dbReference>
<evidence type="ECO:0000313" key="19">
    <source>
        <dbReference type="Proteomes" id="UP000051131"/>
    </source>
</evidence>
<feature type="binding site" evidence="14 15">
    <location>
        <position position="77"/>
    </location>
    <ligand>
        <name>a divalent metal cation</name>
        <dbReference type="ChEBI" id="CHEBI:60240"/>
    </ligand>
</feature>
<dbReference type="EC" id="3.1.26.4" evidence="6 14"/>
<feature type="binding site" evidence="14 15">
    <location>
        <position position="78"/>
    </location>
    <ligand>
        <name>a divalent metal cation</name>
        <dbReference type="ChEBI" id="CHEBI:60240"/>
    </ligand>
</feature>
<evidence type="ECO:0000256" key="6">
    <source>
        <dbReference type="ARBA" id="ARBA00012180"/>
    </source>
</evidence>
<dbReference type="InterPro" id="IPR024567">
    <property type="entry name" value="RNase_HII/HIII_dom"/>
</dbReference>
<dbReference type="NCBIfam" id="NF000594">
    <property type="entry name" value="PRK00015.1-1"/>
    <property type="match status" value="1"/>
</dbReference>
<gene>
    <name evidence="14" type="primary">rnhB</name>
    <name evidence="18" type="ORF">FC80_GL000973</name>
</gene>
<dbReference type="HAMAP" id="MF_00052_B">
    <property type="entry name" value="RNase_HII_B"/>
    <property type="match status" value="1"/>
</dbReference>
<keyword evidence="13 14" id="KW-0464">Manganese</keyword>
<dbReference type="InterPro" id="IPR012337">
    <property type="entry name" value="RNaseH-like_sf"/>
</dbReference>
<accession>A0A0R2CH32</accession>
<evidence type="ECO:0000256" key="12">
    <source>
        <dbReference type="ARBA" id="ARBA00022801"/>
    </source>
</evidence>
<comment type="similarity">
    <text evidence="5 14 16">Belongs to the RNase HII family.</text>
</comment>
<evidence type="ECO:0000256" key="5">
    <source>
        <dbReference type="ARBA" id="ARBA00007383"/>
    </source>
</evidence>
<dbReference type="GO" id="GO:0030145">
    <property type="term" value="F:manganese ion binding"/>
    <property type="evidence" value="ECO:0007669"/>
    <property type="project" value="UniProtKB-UniRule"/>
</dbReference>
<feature type="binding site" evidence="14 15">
    <location>
        <position position="169"/>
    </location>
    <ligand>
        <name>a divalent metal cation</name>
        <dbReference type="ChEBI" id="CHEBI:60240"/>
    </ligand>
</feature>
<proteinExistence type="inferred from homology"/>
<evidence type="ECO:0000256" key="2">
    <source>
        <dbReference type="ARBA" id="ARBA00001946"/>
    </source>
</evidence>
<dbReference type="RefSeq" id="WP_057829189.1">
    <property type="nucleotide sequence ID" value="NZ_AYZE01000014.1"/>
</dbReference>
<dbReference type="SUPFAM" id="SSF53098">
    <property type="entry name" value="Ribonuclease H-like"/>
    <property type="match status" value="1"/>
</dbReference>
<comment type="cofactor">
    <cofactor evidence="2">
        <name>Mg(2+)</name>
        <dbReference type="ChEBI" id="CHEBI:18420"/>
    </cofactor>
</comment>
<organism evidence="18 19">
    <name type="scientific">Liquorilactobacillus cacaonum DSM 21116</name>
    <dbReference type="NCBI Taxonomy" id="1423729"/>
    <lineage>
        <taxon>Bacteria</taxon>
        <taxon>Bacillati</taxon>
        <taxon>Bacillota</taxon>
        <taxon>Bacilli</taxon>
        <taxon>Lactobacillales</taxon>
        <taxon>Lactobacillaceae</taxon>
        <taxon>Liquorilactobacillus</taxon>
    </lineage>
</organism>
<evidence type="ECO:0000313" key="18">
    <source>
        <dbReference type="EMBL" id="KRM90977.1"/>
    </source>
</evidence>
<keyword evidence="11 14" id="KW-0255">Endonuclease</keyword>
<sequence>MDKKTSIIEIKKLLTTKQSKIKLEELSLDSRIGVQKLLHQYYKKENKRNNELKAFRKRFEYEQQFWQENKKLVCGIDEVGRGPLAGPVVAAAVILPHDFSLIAVNDSKKLSKTTRESLYSQIINCSISVSIGVCSNQEIDNLNIYQAARLAMLRAVNGLSVVPQQLIIDAMEIESSIPQLKLIKADAKSISVAAASIVAKVWRDHFMNFYDSLYPQYDFKSNDGYGTKNHLEAIDLYGITPLHRRSFEPIKSKF</sequence>
<evidence type="ECO:0000256" key="1">
    <source>
        <dbReference type="ARBA" id="ARBA00000077"/>
    </source>
</evidence>
<keyword evidence="10 14" id="KW-0479">Metal-binding</keyword>
<dbReference type="GO" id="GO:0032299">
    <property type="term" value="C:ribonuclease H2 complex"/>
    <property type="evidence" value="ECO:0007669"/>
    <property type="project" value="TreeGrafter"/>
</dbReference>
<evidence type="ECO:0000259" key="17">
    <source>
        <dbReference type="PROSITE" id="PS51975"/>
    </source>
</evidence>
<evidence type="ECO:0000256" key="14">
    <source>
        <dbReference type="HAMAP-Rule" id="MF_00052"/>
    </source>
</evidence>
<dbReference type="Gene3D" id="3.30.420.10">
    <property type="entry name" value="Ribonuclease H-like superfamily/Ribonuclease H"/>
    <property type="match status" value="1"/>
</dbReference>
<evidence type="ECO:0000256" key="4">
    <source>
        <dbReference type="ARBA" id="ARBA00004496"/>
    </source>
</evidence>
<dbReference type="PATRIC" id="fig|1423729.3.peg.986"/>
<dbReference type="CDD" id="cd07182">
    <property type="entry name" value="RNase_HII_bacteria_HII_like"/>
    <property type="match status" value="1"/>
</dbReference>
<evidence type="ECO:0000256" key="13">
    <source>
        <dbReference type="ARBA" id="ARBA00023211"/>
    </source>
</evidence>
<dbReference type="NCBIfam" id="NF000595">
    <property type="entry name" value="PRK00015.1-3"/>
    <property type="match status" value="1"/>
</dbReference>
<comment type="function">
    <text evidence="3 14 16">Endonuclease that specifically degrades the RNA of RNA-DNA hybrids.</text>
</comment>
<dbReference type="Proteomes" id="UP000051131">
    <property type="component" value="Unassembled WGS sequence"/>
</dbReference>
<dbReference type="GO" id="GO:0005737">
    <property type="term" value="C:cytoplasm"/>
    <property type="evidence" value="ECO:0007669"/>
    <property type="project" value="UniProtKB-SubCell"/>
</dbReference>
<protein>
    <recommendedName>
        <fullName evidence="7 14">Ribonuclease HII</fullName>
        <shortName evidence="14">RNase HII</shortName>
        <ecNumber evidence="6 14">3.1.26.4</ecNumber>
    </recommendedName>
</protein>
<dbReference type="InterPro" id="IPR001352">
    <property type="entry name" value="RNase_HII/HIII"/>
</dbReference>
<dbReference type="EMBL" id="AYZE01000014">
    <property type="protein sequence ID" value="KRM90977.1"/>
    <property type="molecule type" value="Genomic_DNA"/>
</dbReference>
<dbReference type="GO" id="GO:0003723">
    <property type="term" value="F:RNA binding"/>
    <property type="evidence" value="ECO:0007669"/>
    <property type="project" value="UniProtKB-UniRule"/>
</dbReference>
<dbReference type="PANTHER" id="PTHR10954">
    <property type="entry name" value="RIBONUCLEASE H2 SUBUNIT A"/>
    <property type="match status" value="1"/>
</dbReference>
<name>A0A0R2CH32_9LACO</name>